<sequence length="32" mass="3890">MNSSHMTFWLLGLQRFNSEWIIPLAFYQHLHA</sequence>
<accession>A0A0E9T812</accession>
<proteinExistence type="predicted"/>
<evidence type="ECO:0000313" key="1">
    <source>
        <dbReference type="EMBL" id="JAH48883.1"/>
    </source>
</evidence>
<reference evidence="1" key="2">
    <citation type="journal article" date="2015" name="Fish Shellfish Immunol.">
        <title>Early steps in the European eel (Anguilla anguilla)-Vibrio vulnificus interaction in the gills: Role of the RtxA13 toxin.</title>
        <authorList>
            <person name="Callol A."/>
            <person name="Pajuelo D."/>
            <person name="Ebbesson L."/>
            <person name="Teles M."/>
            <person name="MacKenzie S."/>
            <person name="Amaro C."/>
        </authorList>
    </citation>
    <scope>NUCLEOTIDE SEQUENCE</scope>
</reference>
<protein>
    <submittedName>
        <fullName evidence="1">Uncharacterized protein</fullName>
    </submittedName>
</protein>
<dbReference type="EMBL" id="GBXM01059694">
    <property type="protein sequence ID" value="JAH48883.1"/>
    <property type="molecule type" value="Transcribed_RNA"/>
</dbReference>
<reference evidence="1" key="1">
    <citation type="submission" date="2014-11" db="EMBL/GenBank/DDBJ databases">
        <authorList>
            <person name="Amaro Gonzalez C."/>
        </authorList>
    </citation>
    <scope>NUCLEOTIDE SEQUENCE</scope>
</reference>
<dbReference type="AlphaFoldDB" id="A0A0E9T812"/>
<organism evidence="1">
    <name type="scientific">Anguilla anguilla</name>
    <name type="common">European freshwater eel</name>
    <name type="synonym">Muraena anguilla</name>
    <dbReference type="NCBI Taxonomy" id="7936"/>
    <lineage>
        <taxon>Eukaryota</taxon>
        <taxon>Metazoa</taxon>
        <taxon>Chordata</taxon>
        <taxon>Craniata</taxon>
        <taxon>Vertebrata</taxon>
        <taxon>Euteleostomi</taxon>
        <taxon>Actinopterygii</taxon>
        <taxon>Neopterygii</taxon>
        <taxon>Teleostei</taxon>
        <taxon>Anguilliformes</taxon>
        <taxon>Anguillidae</taxon>
        <taxon>Anguilla</taxon>
    </lineage>
</organism>
<name>A0A0E9T812_ANGAN</name>